<gene>
    <name evidence="1" type="ORF">Godav_023211</name>
</gene>
<keyword evidence="2" id="KW-1185">Reference proteome</keyword>
<organism evidence="1 2">
    <name type="scientific">Gossypium davidsonii</name>
    <name type="common">Davidson's cotton</name>
    <name type="synonym">Gossypium klotzschianum subsp. davidsonii</name>
    <dbReference type="NCBI Taxonomy" id="34287"/>
    <lineage>
        <taxon>Eukaryota</taxon>
        <taxon>Viridiplantae</taxon>
        <taxon>Streptophyta</taxon>
        <taxon>Embryophyta</taxon>
        <taxon>Tracheophyta</taxon>
        <taxon>Spermatophyta</taxon>
        <taxon>Magnoliopsida</taxon>
        <taxon>eudicotyledons</taxon>
        <taxon>Gunneridae</taxon>
        <taxon>Pentapetalae</taxon>
        <taxon>rosids</taxon>
        <taxon>malvids</taxon>
        <taxon>Malvales</taxon>
        <taxon>Malvaceae</taxon>
        <taxon>Malvoideae</taxon>
        <taxon>Gossypium</taxon>
    </lineage>
</organism>
<protein>
    <submittedName>
        <fullName evidence="1">Uncharacterized protein</fullName>
    </submittedName>
</protein>
<sequence length="85" mass="10063">MDVESEDEEIEESFAMEQESELRMLLSKEDMHKIRKKWEHTLIGRFLTLQKWTPNFRASQAYSNSVAALILSTKVAYEYYNSNIL</sequence>
<dbReference type="EMBL" id="JABFAC010000011">
    <property type="protein sequence ID" value="MBA0628492.1"/>
    <property type="molecule type" value="Genomic_DNA"/>
</dbReference>
<evidence type="ECO:0000313" key="2">
    <source>
        <dbReference type="Proteomes" id="UP000593561"/>
    </source>
</evidence>
<reference evidence="1 2" key="1">
    <citation type="journal article" date="2019" name="Genome Biol. Evol.">
        <title>Insights into the evolution of the New World diploid cottons (Gossypium, subgenus Houzingenia) based on genome sequencing.</title>
        <authorList>
            <person name="Grover C.E."/>
            <person name="Arick M.A. 2nd"/>
            <person name="Thrash A."/>
            <person name="Conover J.L."/>
            <person name="Sanders W.S."/>
            <person name="Peterson D.G."/>
            <person name="Frelichowski J.E."/>
            <person name="Scheffler J.A."/>
            <person name="Scheffler B.E."/>
            <person name="Wendel J.F."/>
        </authorList>
    </citation>
    <scope>NUCLEOTIDE SEQUENCE [LARGE SCALE GENOMIC DNA]</scope>
    <source>
        <strain evidence="1">27</strain>
        <tissue evidence="1">Leaf</tissue>
    </source>
</reference>
<name>A0A7J8SSH5_GOSDV</name>
<dbReference type="AlphaFoldDB" id="A0A7J8SSH5"/>
<dbReference type="Proteomes" id="UP000593561">
    <property type="component" value="Unassembled WGS sequence"/>
</dbReference>
<accession>A0A7J8SSH5</accession>
<proteinExistence type="predicted"/>
<comment type="caution">
    <text evidence="1">The sequence shown here is derived from an EMBL/GenBank/DDBJ whole genome shotgun (WGS) entry which is preliminary data.</text>
</comment>
<evidence type="ECO:0000313" key="1">
    <source>
        <dbReference type="EMBL" id="MBA0628492.1"/>
    </source>
</evidence>